<dbReference type="Gene3D" id="1.10.10.60">
    <property type="entry name" value="Homeodomain-like"/>
    <property type="match status" value="1"/>
</dbReference>
<keyword evidence="7" id="KW-1185">Reference proteome</keyword>
<dbReference type="Pfam" id="PF00440">
    <property type="entry name" value="TetR_N"/>
    <property type="match status" value="1"/>
</dbReference>
<evidence type="ECO:0000259" key="5">
    <source>
        <dbReference type="PROSITE" id="PS50977"/>
    </source>
</evidence>
<comment type="caution">
    <text evidence="6">The sequence shown here is derived from an EMBL/GenBank/DDBJ whole genome shotgun (WGS) entry which is preliminary data.</text>
</comment>
<dbReference type="InterPro" id="IPR009057">
    <property type="entry name" value="Homeodomain-like_sf"/>
</dbReference>
<organism evidence="6 7">
    <name type="scientific">Dongia soli</name>
    <dbReference type="NCBI Taxonomy" id="600628"/>
    <lineage>
        <taxon>Bacteria</taxon>
        <taxon>Pseudomonadati</taxon>
        <taxon>Pseudomonadota</taxon>
        <taxon>Alphaproteobacteria</taxon>
        <taxon>Rhodospirillales</taxon>
        <taxon>Dongiaceae</taxon>
        <taxon>Dongia</taxon>
    </lineage>
</organism>
<name>A0ABU5ECB7_9PROT</name>
<dbReference type="PANTHER" id="PTHR47506">
    <property type="entry name" value="TRANSCRIPTIONAL REGULATORY PROTEIN"/>
    <property type="match status" value="1"/>
</dbReference>
<evidence type="ECO:0000256" key="4">
    <source>
        <dbReference type="PROSITE-ProRule" id="PRU00335"/>
    </source>
</evidence>
<dbReference type="Proteomes" id="UP001279642">
    <property type="component" value="Unassembled WGS sequence"/>
</dbReference>
<keyword evidence="2 4" id="KW-0238">DNA-binding</keyword>
<sequence length="211" mass="23429">MARPREFDERAALEAASDIFWTKGYEATSTRDLMARMGLTPSSMYAAFGDKRRLFRRALDHYLERLREKMSYLEANASPGEAITGFFWDTIERTLGDALQRGCMLVNSALEVSPQDAELCGAVAQELKLIEGFFRARFSEGQQRGDIANTHSADNAARQLLAVLLGIRVLARVRPERLLLTEAAGQTLELLGLPPLPAAAASAKRSLRRRS</sequence>
<protein>
    <submittedName>
        <fullName evidence="6">TetR/AcrR family transcriptional regulator</fullName>
    </submittedName>
</protein>
<reference evidence="6 7" key="1">
    <citation type="journal article" date="2016" name="Antonie Van Leeuwenhoek">
        <title>Dongia soli sp. nov., isolated from soil from Dokdo, Korea.</title>
        <authorList>
            <person name="Kim D.U."/>
            <person name="Lee H."/>
            <person name="Kim H."/>
            <person name="Kim S.G."/>
            <person name="Ka J.O."/>
        </authorList>
    </citation>
    <scope>NUCLEOTIDE SEQUENCE [LARGE SCALE GENOMIC DNA]</scope>
    <source>
        <strain evidence="6 7">D78</strain>
    </source>
</reference>
<dbReference type="InterPro" id="IPR036271">
    <property type="entry name" value="Tet_transcr_reg_TetR-rel_C_sf"/>
</dbReference>
<evidence type="ECO:0000256" key="1">
    <source>
        <dbReference type="ARBA" id="ARBA00023015"/>
    </source>
</evidence>
<proteinExistence type="predicted"/>
<gene>
    <name evidence="6" type="ORF">SMD27_12485</name>
</gene>
<accession>A0ABU5ECB7</accession>
<keyword evidence="1" id="KW-0805">Transcription regulation</keyword>
<dbReference type="PANTHER" id="PTHR47506:SF1">
    <property type="entry name" value="HTH-TYPE TRANSCRIPTIONAL REGULATOR YJDC"/>
    <property type="match status" value="1"/>
</dbReference>
<dbReference type="RefSeq" id="WP_320508738.1">
    <property type="nucleotide sequence ID" value="NZ_JAXCLW010000003.1"/>
</dbReference>
<dbReference type="InterPro" id="IPR011075">
    <property type="entry name" value="TetR_C"/>
</dbReference>
<dbReference type="InterPro" id="IPR001647">
    <property type="entry name" value="HTH_TetR"/>
</dbReference>
<dbReference type="PROSITE" id="PS50977">
    <property type="entry name" value="HTH_TETR_2"/>
    <property type="match status" value="1"/>
</dbReference>
<dbReference type="Pfam" id="PF16925">
    <property type="entry name" value="TetR_C_13"/>
    <property type="match status" value="1"/>
</dbReference>
<evidence type="ECO:0000256" key="2">
    <source>
        <dbReference type="ARBA" id="ARBA00023125"/>
    </source>
</evidence>
<feature type="DNA-binding region" description="H-T-H motif" evidence="4">
    <location>
        <begin position="29"/>
        <end position="48"/>
    </location>
</feature>
<dbReference type="EMBL" id="JAXCLW010000003">
    <property type="protein sequence ID" value="MDY0883665.1"/>
    <property type="molecule type" value="Genomic_DNA"/>
</dbReference>
<dbReference type="SUPFAM" id="SSF46689">
    <property type="entry name" value="Homeodomain-like"/>
    <property type="match status" value="1"/>
</dbReference>
<keyword evidence="3" id="KW-0804">Transcription</keyword>
<evidence type="ECO:0000313" key="6">
    <source>
        <dbReference type="EMBL" id="MDY0883665.1"/>
    </source>
</evidence>
<evidence type="ECO:0000256" key="3">
    <source>
        <dbReference type="ARBA" id="ARBA00023163"/>
    </source>
</evidence>
<dbReference type="Gene3D" id="1.10.357.10">
    <property type="entry name" value="Tetracycline Repressor, domain 2"/>
    <property type="match status" value="1"/>
</dbReference>
<feature type="domain" description="HTH tetR-type" evidence="5">
    <location>
        <begin position="6"/>
        <end position="66"/>
    </location>
</feature>
<dbReference type="SUPFAM" id="SSF48498">
    <property type="entry name" value="Tetracyclin repressor-like, C-terminal domain"/>
    <property type="match status" value="1"/>
</dbReference>
<evidence type="ECO:0000313" key="7">
    <source>
        <dbReference type="Proteomes" id="UP001279642"/>
    </source>
</evidence>